<evidence type="ECO:0000256" key="1">
    <source>
        <dbReference type="ARBA" id="ARBA00023002"/>
    </source>
</evidence>
<keyword evidence="1" id="KW-0560">Oxidoreductase</keyword>
<proteinExistence type="predicted"/>
<dbReference type="InterPro" id="IPR016163">
    <property type="entry name" value="Ald_DH_C"/>
</dbReference>
<dbReference type="PANTHER" id="PTHR43866:SF4">
    <property type="entry name" value="MALONATE-SEMIALDEHYDE DEHYDROGENASE"/>
    <property type="match status" value="1"/>
</dbReference>
<dbReference type="Pfam" id="PF00171">
    <property type="entry name" value="Aldedh"/>
    <property type="match status" value="1"/>
</dbReference>
<dbReference type="KEGG" id="psti:SOO65_09000"/>
<keyword evidence="4" id="KW-1185">Reference proteome</keyword>
<gene>
    <name evidence="3" type="ORF">SOO65_09000</name>
</gene>
<dbReference type="Gene3D" id="3.40.309.10">
    <property type="entry name" value="Aldehyde Dehydrogenase, Chain A, domain 2"/>
    <property type="match status" value="1"/>
</dbReference>
<accession>A0AAX4HV79</accession>
<name>A0AAX4HV79_9BACT</name>
<dbReference type="GO" id="GO:0004491">
    <property type="term" value="F:methylmalonate-semialdehyde dehydrogenase (acylating, NAD) activity"/>
    <property type="evidence" value="ECO:0007669"/>
    <property type="project" value="InterPro"/>
</dbReference>
<protein>
    <submittedName>
        <fullName evidence="3">Aldehyde dehydrogenase family protein</fullName>
    </submittedName>
</protein>
<evidence type="ECO:0000313" key="4">
    <source>
        <dbReference type="Proteomes" id="UP001324634"/>
    </source>
</evidence>
<reference evidence="3 4" key="1">
    <citation type="submission" date="2023-11" db="EMBL/GenBank/DDBJ databases">
        <title>Peredibacter starrii A3.12.</title>
        <authorList>
            <person name="Mitchell R.J."/>
        </authorList>
    </citation>
    <scope>NUCLEOTIDE SEQUENCE [LARGE SCALE GENOMIC DNA]</scope>
    <source>
        <strain evidence="3 4">A3.12</strain>
    </source>
</reference>
<dbReference type="GO" id="GO:0006210">
    <property type="term" value="P:thymine catabolic process"/>
    <property type="evidence" value="ECO:0007669"/>
    <property type="project" value="TreeGrafter"/>
</dbReference>
<evidence type="ECO:0000259" key="2">
    <source>
        <dbReference type="Pfam" id="PF00171"/>
    </source>
</evidence>
<dbReference type="AlphaFoldDB" id="A0AAX4HV79"/>
<dbReference type="SUPFAM" id="SSF53720">
    <property type="entry name" value="ALDH-like"/>
    <property type="match status" value="1"/>
</dbReference>
<dbReference type="EMBL" id="CP139487">
    <property type="protein sequence ID" value="WPU66886.1"/>
    <property type="molecule type" value="Genomic_DNA"/>
</dbReference>
<dbReference type="PANTHER" id="PTHR43866">
    <property type="entry name" value="MALONATE-SEMIALDEHYDE DEHYDROGENASE"/>
    <property type="match status" value="1"/>
</dbReference>
<dbReference type="InterPro" id="IPR015590">
    <property type="entry name" value="Aldehyde_DH_dom"/>
</dbReference>
<dbReference type="Proteomes" id="UP001324634">
    <property type="component" value="Chromosome"/>
</dbReference>
<sequence>MTTLKMPLEVVQCLNFINGEWVKGEAGTQNITSPYHGKKIGEVSIPSLNQIKNAMKIASDAQVEWGRTPHKERARVLFNFRNILLRDLEEISHLKSAESGKTFNEGMAGLMKGIEVLEYALSLQNMDVGGRMEVSRGVSCEYRRTALGVVANITPFNFPAMVPMWTIPIALGLGNAYVWKPSDKTPLTSIKIASALKEAGLPNGLFTVLHGGAETVDAIIEAPEVKAVGFVGSTKIAKLVYTKATSLGKRALCMGGAKNHIVLLPDATPDIAGVGISDSFTGCAGQRCMAASVLLAVGDVDQHITKIKNRAESLKLGTDMGAIITRAQRDFLLEAITRAEKAGAKVVLDGRTAKAPAGMEEGNWIGPTILDNIQPGSEAATVELFGPVLSVVRCKDITHAMQIQNSSEYGNACSVFTNSGALADRVTREAKAGMVGVNVGVPVPREPFSFGGIAASKFGSGDITGEHSLNFWSDVKKVTTKWEKQNDNNWMS</sequence>
<feature type="domain" description="Aldehyde dehydrogenase" evidence="2">
    <location>
        <begin position="21"/>
        <end position="478"/>
    </location>
</feature>
<dbReference type="InterPro" id="IPR010061">
    <property type="entry name" value="MeMal-semiAld_DH"/>
</dbReference>
<dbReference type="RefSeq" id="WP_321399539.1">
    <property type="nucleotide sequence ID" value="NZ_CP139487.1"/>
</dbReference>
<dbReference type="GO" id="GO:0006574">
    <property type="term" value="P:L-valine catabolic process"/>
    <property type="evidence" value="ECO:0007669"/>
    <property type="project" value="TreeGrafter"/>
</dbReference>
<evidence type="ECO:0000313" key="3">
    <source>
        <dbReference type="EMBL" id="WPU66886.1"/>
    </source>
</evidence>
<dbReference type="Gene3D" id="3.40.605.10">
    <property type="entry name" value="Aldehyde Dehydrogenase, Chain A, domain 1"/>
    <property type="match status" value="1"/>
</dbReference>
<dbReference type="InterPro" id="IPR016162">
    <property type="entry name" value="Ald_DH_N"/>
</dbReference>
<organism evidence="3 4">
    <name type="scientific">Peredibacter starrii</name>
    <dbReference type="NCBI Taxonomy" id="28202"/>
    <lineage>
        <taxon>Bacteria</taxon>
        <taxon>Pseudomonadati</taxon>
        <taxon>Bdellovibrionota</taxon>
        <taxon>Bacteriovoracia</taxon>
        <taxon>Bacteriovoracales</taxon>
        <taxon>Bacteriovoracaceae</taxon>
        <taxon>Peredibacter</taxon>
    </lineage>
</organism>
<dbReference type="FunFam" id="3.40.309.10:FF:000002">
    <property type="entry name" value="Methylmalonate-semialdehyde dehydrogenase (Acylating)"/>
    <property type="match status" value="1"/>
</dbReference>
<dbReference type="InterPro" id="IPR016161">
    <property type="entry name" value="Ald_DH/histidinol_DH"/>
</dbReference>